<proteinExistence type="predicted"/>
<gene>
    <name evidence="1" type="ORF">AVEN_265577_1</name>
</gene>
<dbReference type="Proteomes" id="UP000499080">
    <property type="component" value="Unassembled WGS sequence"/>
</dbReference>
<sequence>MYTKASVDGLLNLNHIQTKRTTCEPAILFLTSTPHQREVNGISIVSNRHKSRIHSGSLVESGRKPSRTPGFVMRQRGLHMEDEYLFQLLLSNVFF</sequence>
<keyword evidence="2" id="KW-1185">Reference proteome</keyword>
<reference evidence="1 2" key="1">
    <citation type="journal article" date="2019" name="Sci. Rep.">
        <title>Orb-weaving spider Araneus ventricosus genome elucidates the spidroin gene catalogue.</title>
        <authorList>
            <person name="Kono N."/>
            <person name="Nakamura H."/>
            <person name="Ohtoshi R."/>
            <person name="Moran D.A.P."/>
            <person name="Shinohara A."/>
            <person name="Yoshida Y."/>
            <person name="Fujiwara M."/>
            <person name="Mori M."/>
            <person name="Tomita M."/>
            <person name="Arakawa K."/>
        </authorList>
    </citation>
    <scope>NUCLEOTIDE SEQUENCE [LARGE SCALE GENOMIC DNA]</scope>
</reference>
<name>A0A4Y2B8N1_ARAVE</name>
<comment type="caution">
    <text evidence="1">The sequence shown here is derived from an EMBL/GenBank/DDBJ whole genome shotgun (WGS) entry which is preliminary data.</text>
</comment>
<dbReference type="EMBL" id="BGPR01158759">
    <property type="protein sequence ID" value="GBL87646.1"/>
    <property type="molecule type" value="Genomic_DNA"/>
</dbReference>
<accession>A0A4Y2B8N1</accession>
<evidence type="ECO:0000313" key="2">
    <source>
        <dbReference type="Proteomes" id="UP000499080"/>
    </source>
</evidence>
<evidence type="ECO:0000313" key="1">
    <source>
        <dbReference type="EMBL" id="GBL87646.1"/>
    </source>
</evidence>
<dbReference type="AlphaFoldDB" id="A0A4Y2B8N1"/>
<organism evidence="1 2">
    <name type="scientific">Araneus ventricosus</name>
    <name type="common">Orbweaver spider</name>
    <name type="synonym">Epeira ventricosa</name>
    <dbReference type="NCBI Taxonomy" id="182803"/>
    <lineage>
        <taxon>Eukaryota</taxon>
        <taxon>Metazoa</taxon>
        <taxon>Ecdysozoa</taxon>
        <taxon>Arthropoda</taxon>
        <taxon>Chelicerata</taxon>
        <taxon>Arachnida</taxon>
        <taxon>Araneae</taxon>
        <taxon>Araneomorphae</taxon>
        <taxon>Entelegynae</taxon>
        <taxon>Araneoidea</taxon>
        <taxon>Araneidae</taxon>
        <taxon>Araneus</taxon>
    </lineage>
</organism>
<protein>
    <submittedName>
        <fullName evidence="1">Uncharacterized protein</fullName>
    </submittedName>
</protein>